<feature type="domain" description="Dynein heavy chain tail" evidence="1">
    <location>
        <begin position="11"/>
        <end position="288"/>
    </location>
</feature>
<reference evidence="2" key="4">
    <citation type="submission" date="2025-09" db="UniProtKB">
        <authorList>
            <consortium name="Ensembl"/>
        </authorList>
    </citation>
    <scope>IDENTIFICATION</scope>
    <source>
        <strain evidence="2">HNI</strain>
    </source>
</reference>
<dbReference type="PANTHER" id="PTHR46532:SF11">
    <property type="entry name" value="DYNEIN AXONEMAL HEAVY CHAIN 12"/>
    <property type="match status" value="1"/>
</dbReference>
<dbReference type="InterPro" id="IPR026983">
    <property type="entry name" value="DHC"/>
</dbReference>
<dbReference type="GO" id="GO:0007018">
    <property type="term" value="P:microtubule-based movement"/>
    <property type="evidence" value="ECO:0007669"/>
    <property type="project" value="InterPro"/>
</dbReference>
<evidence type="ECO:0000313" key="3">
    <source>
        <dbReference type="Proteomes" id="UP000265180"/>
    </source>
</evidence>
<protein>
    <recommendedName>
        <fullName evidence="1">Dynein heavy chain tail domain-containing protein</fullName>
    </recommendedName>
</protein>
<reference evidence="2 3" key="2">
    <citation type="submission" date="2017-04" db="EMBL/GenBank/DDBJ databases">
        <title>CpG methylation of centromeres and impact of large insertions on vertebrate speciation.</title>
        <authorList>
            <person name="Ichikawa K."/>
            <person name="Yoshimura J."/>
            <person name="Morishita S."/>
        </authorList>
    </citation>
    <scope>NUCLEOTIDE SEQUENCE</scope>
    <source>
        <strain evidence="2 3">HNI</strain>
    </source>
</reference>
<dbReference type="Pfam" id="PF08385">
    <property type="entry name" value="DHC_N1"/>
    <property type="match status" value="1"/>
</dbReference>
<reference key="1">
    <citation type="journal article" date="2007" name="Nature">
        <title>The medaka draft genome and insights into vertebrate genome evolution.</title>
        <authorList>
            <person name="Kasahara M."/>
            <person name="Naruse K."/>
            <person name="Sasaki S."/>
            <person name="Nakatani Y."/>
            <person name="Qu W."/>
            <person name="Ahsan B."/>
            <person name="Yamada T."/>
            <person name="Nagayasu Y."/>
            <person name="Doi K."/>
            <person name="Kasai Y."/>
            <person name="Jindo T."/>
            <person name="Kobayashi D."/>
            <person name="Shimada A."/>
            <person name="Toyoda A."/>
            <person name="Kuroki Y."/>
            <person name="Fujiyama A."/>
            <person name="Sasaki T."/>
            <person name="Shimizu A."/>
            <person name="Asakawa S."/>
            <person name="Shimizu N."/>
            <person name="Hashimoto S."/>
            <person name="Yang J."/>
            <person name="Lee Y."/>
            <person name="Matsushima K."/>
            <person name="Sugano S."/>
            <person name="Sakaizumi M."/>
            <person name="Narita T."/>
            <person name="Ohishi K."/>
            <person name="Haga S."/>
            <person name="Ohta F."/>
            <person name="Nomoto H."/>
            <person name="Nogata K."/>
            <person name="Morishita T."/>
            <person name="Endo T."/>
            <person name="Shin-I T."/>
            <person name="Takeda H."/>
            <person name="Morishita S."/>
            <person name="Kohara Y."/>
        </authorList>
    </citation>
    <scope>NUCLEOTIDE SEQUENCE [LARGE SCALE GENOMIC DNA]</scope>
    <source>
        <strain>Hd-rR</strain>
    </source>
</reference>
<dbReference type="PANTHER" id="PTHR46532">
    <property type="entry name" value="MALE FERTILITY FACTOR KL5"/>
    <property type="match status" value="1"/>
</dbReference>
<dbReference type="Proteomes" id="UP000265180">
    <property type="component" value="Chromosome 17"/>
</dbReference>
<dbReference type="GO" id="GO:0045505">
    <property type="term" value="F:dynein intermediate chain binding"/>
    <property type="evidence" value="ECO:0007669"/>
    <property type="project" value="InterPro"/>
</dbReference>
<evidence type="ECO:0000259" key="1">
    <source>
        <dbReference type="Pfam" id="PF08385"/>
    </source>
</evidence>
<dbReference type="Ensembl" id="ENSORLT00020026034.1">
    <property type="protein sequence ID" value="ENSORLP00020032768.1"/>
    <property type="gene ID" value="ENSORLG00020018513.1"/>
</dbReference>
<sequence length="369" mass="43061">MATIPPSPQKTLIVQWSGQIWNVLKKDSGALLLQGDHPGPNVELQFWATQRENLLGIQCITIDVMADRYETGSSPSFLHVSVLAVLEAEDIDLYLRPLRRLISNLEEKSFPKVDTLLPPLFHTLCLIWTHSQYYCTPRRMVVLLQEFCNLIIEKVFAYLIPEQLFKMEIEEGMERVQICISVMRTFKELFHIYRQKIPSYYNEGQIVKSWDFSETLVFKRLDGIIERLQMIEEVFATALDFLQLEKLELGETRGGILSEMVYSMNEEFHDQWRTLRESKYNPFDYTNDNPPSVFPQLQYLADHVQRGSKQLQVYFGSTQRKGRRSSKYLKNSAVLGKNMPKVAGNLKWSQELRSRILQNRNNLCQMAHL</sequence>
<dbReference type="GO" id="GO:0030286">
    <property type="term" value="C:dynein complex"/>
    <property type="evidence" value="ECO:0007669"/>
    <property type="project" value="InterPro"/>
</dbReference>
<reference evidence="2" key="3">
    <citation type="submission" date="2025-08" db="UniProtKB">
        <authorList>
            <consortium name="Ensembl"/>
        </authorList>
    </citation>
    <scope>IDENTIFICATION</scope>
    <source>
        <strain evidence="2">HNI</strain>
    </source>
</reference>
<accession>A0A3P9MIH5</accession>
<evidence type="ECO:0000313" key="2">
    <source>
        <dbReference type="Ensembl" id="ENSORLP00020032768.1"/>
    </source>
</evidence>
<name>A0A3P9MIH5_ORYLA</name>
<dbReference type="AlphaFoldDB" id="A0A3P9MIH5"/>
<proteinExistence type="predicted"/>
<organism evidence="2 3">
    <name type="scientific">Oryzias latipes</name>
    <name type="common">Japanese rice fish</name>
    <name type="synonym">Japanese killifish</name>
    <dbReference type="NCBI Taxonomy" id="8090"/>
    <lineage>
        <taxon>Eukaryota</taxon>
        <taxon>Metazoa</taxon>
        <taxon>Chordata</taxon>
        <taxon>Craniata</taxon>
        <taxon>Vertebrata</taxon>
        <taxon>Euteleostomi</taxon>
        <taxon>Actinopterygii</taxon>
        <taxon>Neopterygii</taxon>
        <taxon>Teleostei</taxon>
        <taxon>Neoteleostei</taxon>
        <taxon>Acanthomorphata</taxon>
        <taxon>Ovalentaria</taxon>
        <taxon>Atherinomorphae</taxon>
        <taxon>Beloniformes</taxon>
        <taxon>Adrianichthyidae</taxon>
        <taxon>Oryziinae</taxon>
        <taxon>Oryzias</taxon>
    </lineage>
</organism>
<dbReference type="InterPro" id="IPR013594">
    <property type="entry name" value="Dynein_heavy_tail"/>
</dbReference>
<dbReference type="GO" id="GO:0051959">
    <property type="term" value="F:dynein light intermediate chain binding"/>
    <property type="evidence" value="ECO:0007669"/>
    <property type="project" value="InterPro"/>
</dbReference>